<name>J3MQA6_ORYBR</name>
<reference evidence="1" key="2">
    <citation type="submission" date="2013-04" db="UniProtKB">
        <authorList>
            <consortium name="EnsemblPlants"/>
        </authorList>
    </citation>
    <scope>IDENTIFICATION</scope>
</reference>
<dbReference type="HOGENOM" id="CLU_2820155_0_0_1"/>
<proteinExistence type="predicted"/>
<dbReference type="EnsemblPlants" id="OB08G12850.1">
    <property type="protein sequence ID" value="OB08G12850.1"/>
    <property type="gene ID" value="OB08G12850"/>
</dbReference>
<dbReference type="AlphaFoldDB" id="J3MQA6"/>
<evidence type="ECO:0000313" key="2">
    <source>
        <dbReference type="Proteomes" id="UP000006038"/>
    </source>
</evidence>
<accession>J3MQA6</accession>
<sequence length="69" mass="7329">AAAVGHLRGCELPELIRDVPDAVAAVDDCATALLRVTGSSPMYNMVVADRDRGMLTLRLTSILLKHPGN</sequence>
<dbReference type="Proteomes" id="UP000006038">
    <property type="component" value="Chromosome 8"/>
</dbReference>
<dbReference type="Gramene" id="OB08G12850.1">
    <property type="protein sequence ID" value="OB08G12850.1"/>
    <property type="gene ID" value="OB08G12850"/>
</dbReference>
<reference evidence="1" key="1">
    <citation type="journal article" date="2013" name="Nat. Commun.">
        <title>Whole-genome sequencing of Oryza brachyantha reveals mechanisms underlying Oryza genome evolution.</title>
        <authorList>
            <person name="Chen J."/>
            <person name="Huang Q."/>
            <person name="Gao D."/>
            <person name="Wang J."/>
            <person name="Lang Y."/>
            <person name="Liu T."/>
            <person name="Li B."/>
            <person name="Bai Z."/>
            <person name="Luis Goicoechea J."/>
            <person name="Liang C."/>
            <person name="Chen C."/>
            <person name="Zhang W."/>
            <person name="Sun S."/>
            <person name="Liao Y."/>
            <person name="Zhang X."/>
            <person name="Yang L."/>
            <person name="Song C."/>
            <person name="Wang M."/>
            <person name="Shi J."/>
            <person name="Liu G."/>
            <person name="Liu J."/>
            <person name="Zhou H."/>
            <person name="Zhou W."/>
            <person name="Yu Q."/>
            <person name="An N."/>
            <person name="Chen Y."/>
            <person name="Cai Q."/>
            <person name="Wang B."/>
            <person name="Liu B."/>
            <person name="Min J."/>
            <person name="Huang Y."/>
            <person name="Wu H."/>
            <person name="Li Z."/>
            <person name="Zhang Y."/>
            <person name="Yin Y."/>
            <person name="Song W."/>
            <person name="Jiang J."/>
            <person name="Jackson S.A."/>
            <person name="Wing R.A."/>
            <person name="Wang J."/>
            <person name="Chen M."/>
        </authorList>
    </citation>
    <scope>NUCLEOTIDE SEQUENCE [LARGE SCALE GENOMIC DNA]</scope>
    <source>
        <strain evidence="1">cv. IRGC 101232</strain>
    </source>
</reference>
<keyword evidence="2" id="KW-1185">Reference proteome</keyword>
<organism evidence="1">
    <name type="scientific">Oryza brachyantha</name>
    <name type="common">malo sina</name>
    <dbReference type="NCBI Taxonomy" id="4533"/>
    <lineage>
        <taxon>Eukaryota</taxon>
        <taxon>Viridiplantae</taxon>
        <taxon>Streptophyta</taxon>
        <taxon>Embryophyta</taxon>
        <taxon>Tracheophyta</taxon>
        <taxon>Spermatophyta</taxon>
        <taxon>Magnoliopsida</taxon>
        <taxon>Liliopsida</taxon>
        <taxon>Poales</taxon>
        <taxon>Poaceae</taxon>
        <taxon>BOP clade</taxon>
        <taxon>Oryzoideae</taxon>
        <taxon>Oryzeae</taxon>
        <taxon>Oryzinae</taxon>
        <taxon>Oryza</taxon>
    </lineage>
</organism>
<evidence type="ECO:0000313" key="1">
    <source>
        <dbReference type="EnsemblPlants" id="OB08G12850.1"/>
    </source>
</evidence>
<protein>
    <submittedName>
        <fullName evidence="1">Uncharacterized protein</fullName>
    </submittedName>
</protein>